<comment type="caution">
    <text evidence="3">The sequence shown here is derived from an EMBL/GenBank/DDBJ whole genome shotgun (WGS) entry which is preliminary data.</text>
</comment>
<feature type="domain" description="Transposase IS701-like DDE" evidence="2">
    <location>
        <begin position="8"/>
        <end position="78"/>
    </location>
</feature>
<feature type="region of interest" description="Disordered" evidence="1">
    <location>
        <begin position="69"/>
        <end position="111"/>
    </location>
</feature>
<dbReference type="AlphaFoldDB" id="A0A3A9WIM2"/>
<evidence type="ECO:0000256" key="1">
    <source>
        <dbReference type="SAM" id="MobiDB-lite"/>
    </source>
</evidence>
<dbReference type="EMBL" id="RBDX01000001">
    <property type="protein sequence ID" value="RKN12442.1"/>
    <property type="molecule type" value="Genomic_DNA"/>
</dbReference>
<accession>A0A3A9WIM2</accession>
<gene>
    <name evidence="3" type="ORF">D7319_00255</name>
</gene>
<dbReference type="InterPro" id="IPR038721">
    <property type="entry name" value="IS701-like_DDE_dom"/>
</dbReference>
<feature type="compositionally biased region" description="Basic residues" evidence="1">
    <location>
        <begin position="78"/>
        <end position="96"/>
    </location>
</feature>
<protein>
    <recommendedName>
        <fullName evidence="2">Transposase IS701-like DDE domain-containing protein</fullName>
    </recommendedName>
</protein>
<dbReference type="Pfam" id="PF13546">
    <property type="entry name" value="DDE_5"/>
    <property type="match status" value="1"/>
</dbReference>
<reference evidence="3 4" key="1">
    <citation type="submission" date="2018-09" db="EMBL/GenBank/DDBJ databases">
        <title>Streptomyces sp. nov. DS1-2, an endophytic actinomycete isolated from roots of Dendrobium scabrilingue.</title>
        <authorList>
            <person name="Kuncharoen N."/>
            <person name="Kudo T."/>
            <person name="Ohkuma M."/>
            <person name="Yuki M."/>
            <person name="Tanasupawat S."/>
        </authorList>
    </citation>
    <scope>NUCLEOTIDE SEQUENCE [LARGE SCALE GENOMIC DNA]</scope>
    <source>
        <strain evidence="3 4">AZ1-7</strain>
    </source>
</reference>
<evidence type="ECO:0000313" key="3">
    <source>
        <dbReference type="EMBL" id="RKN12442.1"/>
    </source>
</evidence>
<name>A0A3A9WIM2_9ACTN</name>
<dbReference type="RefSeq" id="WP_120744979.1">
    <property type="nucleotide sequence ID" value="NZ_RBDX01000001.1"/>
</dbReference>
<sequence>MVSRFRTDFYDHLAARATALLESTDAMLCTDGPVRSPVDLALAPEHRREHGARCGGLDQGRIDAARLRRAPAGAARASWRRGRSSPSAARRRRPRQRSGLVRPGGGGHAAR</sequence>
<organism evidence="3 4">
    <name type="scientific">Streptomyces radicis</name>
    <dbReference type="NCBI Taxonomy" id="1750517"/>
    <lineage>
        <taxon>Bacteria</taxon>
        <taxon>Bacillati</taxon>
        <taxon>Actinomycetota</taxon>
        <taxon>Actinomycetes</taxon>
        <taxon>Kitasatosporales</taxon>
        <taxon>Streptomycetaceae</taxon>
        <taxon>Streptomyces</taxon>
    </lineage>
</organism>
<evidence type="ECO:0000259" key="2">
    <source>
        <dbReference type="Pfam" id="PF13546"/>
    </source>
</evidence>
<dbReference type="Proteomes" id="UP000275024">
    <property type="component" value="Unassembled WGS sequence"/>
</dbReference>
<proteinExistence type="predicted"/>
<feature type="compositionally biased region" description="Gly residues" evidence="1">
    <location>
        <begin position="102"/>
        <end position="111"/>
    </location>
</feature>
<evidence type="ECO:0000313" key="4">
    <source>
        <dbReference type="Proteomes" id="UP000275024"/>
    </source>
</evidence>